<evidence type="ECO:0000256" key="1">
    <source>
        <dbReference type="SAM" id="MobiDB-lite"/>
    </source>
</evidence>
<gene>
    <name evidence="3" type="ORF">J2S57_003356</name>
</gene>
<dbReference type="InterPro" id="IPR027417">
    <property type="entry name" value="P-loop_NTPase"/>
</dbReference>
<evidence type="ECO:0000313" key="3">
    <source>
        <dbReference type="EMBL" id="MDP9827607.1"/>
    </source>
</evidence>
<dbReference type="Gene3D" id="3.40.50.300">
    <property type="entry name" value="P-loop containing nucleotide triphosphate hydrolases"/>
    <property type="match status" value="1"/>
</dbReference>
<dbReference type="InterPro" id="IPR050764">
    <property type="entry name" value="CbbQ/NirQ/NorQ/GpvN"/>
</dbReference>
<protein>
    <submittedName>
        <fullName evidence="3">MoxR-like ATPase</fullName>
    </submittedName>
</protein>
<feature type="compositionally biased region" description="Low complexity" evidence="1">
    <location>
        <begin position="51"/>
        <end position="60"/>
    </location>
</feature>
<keyword evidence="4" id="KW-1185">Reference proteome</keyword>
<sequence>MSATVTPGGSGPSSGSGAAGPGSSGPGNSGPGNSGPGNSGPGSSGPGSSGPDGSAPAPGSRQVDPPEDRYAAELEFLAAFDDGARPPGWHLTPRAVVTFVVGSERPLSLPAGREREGVPRRMTISEKFVGERALVERCVVTLAGERGLLLVGEPGTAKSMLSELLSAAVCGTSGLVVQGTAGTTEDQLRYGWNYAALLAQGPSRSALVPSPVMTAMSAGAVARVEEVTRCLPEVQDSLVSILSDRRIAVPELPGADSAVHAAPGFCLIATANLRDRGVSEMSAALKRRFNFEQVHPIADIELETALVRRQATAVLERVQAPFAVDDSVLEVLVTAFRDLRNGSTVEGWEVERPSTVMSTAEAVSVAAALGLASAYFPTGRDPLSLLPGHLLGVVRKDDPADAARLLGYWDGAVRRRAERGGRLWRQVWELRDRLET</sequence>
<feature type="domain" description="ATPase dynein-related AAA" evidence="2">
    <location>
        <begin position="147"/>
        <end position="289"/>
    </location>
</feature>
<reference evidence="3 4" key="1">
    <citation type="submission" date="2023-07" db="EMBL/GenBank/DDBJ databases">
        <title>Sequencing the genomes of 1000 actinobacteria strains.</title>
        <authorList>
            <person name="Klenk H.-P."/>
        </authorList>
    </citation>
    <scope>NUCLEOTIDE SEQUENCE [LARGE SCALE GENOMIC DNA]</scope>
    <source>
        <strain evidence="3 4">DSM 44388</strain>
    </source>
</reference>
<dbReference type="PANTHER" id="PTHR42759:SF1">
    <property type="entry name" value="MAGNESIUM-CHELATASE SUBUNIT CHLD"/>
    <property type="match status" value="1"/>
</dbReference>
<accession>A0ABT9P4K1</accession>
<organism evidence="3 4">
    <name type="scientific">Kineosporia succinea</name>
    <dbReference type="NCBI Taxonomy" id="84632"/>
    <lineage>
        <taxon>Bacteria</taxon>
        <taxon>Bacillati</taxon>
        <taxon>Actinomycetota</taxon>
        <taxon>Actinomycetes</taxon>
        <taxon>Kineosporiales</taxon>
        <taxon>Kineosporiaceae</taxon>
        <taxon>Kineosporia</taxon>
    </lineage>
</organism>
<dbReference type="RefSeq" id="WP_307243883.1">
    <property type="nucleotide sequence ID" value="NZ_JAUSQZ010000001.1"/>
</dbReference>
<comment type="caution">
    <text evidence="3">The sequence shown here is derived from an EMBL/GenBank/DDBJ whole genome shotgun (WGS) entry which is preliminary data.</text>
</comment>
<dbReference type="Proteomes" id="UP001235712">
    <property type="component" value="Unassembled WGS sequence"/>
</dbReference>
<dbReference type="EMBL" id="JAUSQZ010000001">
    <property type="protein sequence ID" value="MDP9827607.1"/>
    <property type="molecule type" value="Genomic_DNA"/>
</dbReference>
<proteinExistence type="predicted"/>
<dbReference type="PANTHER" id="PTHR42759">
    <property type="entry name" value="MOXR FAMILY PROTEIN"/>
    <property type="match status" value="1"/>
</dbReference>
<dbReference type="InterPro" id="IPR011704">
    <property type="entry name" value="ATPase_dyneun-rel_AAA"/>
</dbReference>
<feature type="region of interest" description="Disordered" evidence="1">
    <location>
        <begin position="1"/>
        <end position="65"/>
    </location>
</feature>
<evidence type="ECO:0000313" key="4">
    <source>
        <dbReference type="Proteomes" id="UP001235712"/>
    </source>
</evidence>
<dbReference type="Pfam" id="PF07728">
    <property type="entry name" value="AAA_5"/>
    <property type="match status" value="1"/>
</dbReference>
<dbReference type="SUPFAM" id="SSF52540">
    <property type="entry name" value="P-loop containing nucleoside triphosphate hydrolases"/>
    <property type="match status" value="1"/>
</dbReference>
<feature type="compositionally biased region" description="Gly residues" evidence="1">
    <location>
        <begin position="8"/>
        <end position="50"/>
    </location>
</feature>
<evidence type="ECO:0000259" key="2">
    <source>
        <dbReference type="Pfam" id="PF07728"/>
    </source>
</evidence>
<name>A0ABT9P4K1_9ACTN</name>